<dbReference type="EMBL" id="SRZC01000005">
    <property type="protein sequence ID" value="TGX83124.1"/>
    <property type="molecule type" value="Genomic_DNA"/>
</dbReference>
<comment type="caution">
    <text evidence="1">The sequence shown here is derived from an EMBL/GenBank/DDBJ whole genome shotgun (WGS) entry which is preliminary data.</text>
</comment>
<name>A0AC61QS99_9BACT</name>
<keyword evidence="2" id="KW-1185">Reference proteome</keyword>
<gene>
    <name evidence="1" type="ORF">E5358_04055</name>
</gene>
<organism evidence="1 2">
    <name type="scientific">Palleniella muris</name>
    <dbReference type="NCBI Taxonomy" id="3038145"/>
    <lineage>
        <taxon>Bacteria</taxon>
        <taxon>Pseudomonadati</taxon>
        <taxon>Bacteroidota</taxon>
        <taxon>Bacteroidia</taxon>
        <taxon>Bacteroidales</taxon>
        <taxon>Prevotellaceae</taxon>
        <taxon>Palleniella</taxon>
    </lineage>
</organism>
<proteinExistence type="predicted"/>
<reference evidence="1" key="1">
    <citation type="submission" date="2019-04" db="EMBL/GenBank/DDBJ databases">
        <title>Microbes associate with the intestines of laboratory mice.</title>
        <authorList>
            <person name="Navarre W."/>
            <person name="Wong E."/>
            <person name="Huang K."/>
            <person name="Tropini C."/>
            <person name="Ng K."/>
            <person name="Yu B."/>
        </authorList>
    </citation>
    <scope>NUCLEOTIDE SEQUENCE</scope>
    <source>
        <strain evidence="1">NM73_A23</strain>
    </source>
</reference>
<dbReference type="Proteomes" id="UP000308886">
    <property type="component" value="Unassembled WGS sequence"/>
</dbReference>
<evidence type="ECO:0000313" key="1">
    <source>
        <dbReference type="EMBL" id="TGX83124.1"/>
    </source>
</evidence>
<accession>A0AC61QS99</accession>
<sequence>MDEAILLWVNSHHFEYMDEYMWMLTYRFTWIPMYLAIAYAVVRSLGWRRGLLYIVAVGLTILLADQMCSHVIRPWAERLRPSNLDNPLSAVIHVVHDYRGAPYGMPSCHAANTMALLVILLWQFRGRVLAVTMTVWMLSQVYSRMYLGVHYPTDLLVGAVVGGASATLLFFVYKWVLAHNAAFSAGTANAGGRLPMRAVCVPATVFVGILAVIAVLAAF</sequence>
<protein>
    <submittedName>
        <fullName evidence="1">Phosphatase PAP2 family protein</fullName>
    </submittedName>
</protein>
<evidence type="ECO:0000313" key="2">
    <source>
        <dbReference type="Proteomes" id="UP000308886"/>
    </source>
</evidence>